<dbReference type="OrthoDB" id="9783370at2"/>
<dbReference type="PANTHER" id="PTHR42759">
    <property type="entry name" value="MOXR FAMILY PROTEIN"/>
    <property type="match status" value="1"/>
</dbReference>
<gene>
    <name evidence="2" type="ORF">SAMN04488121_11476</name>
</gene>
<evidence type="ECO:0000259" key="1">
    <source>
        <dbReference type="SMART" id="SM00382"/>
    </source>
</evidence>
<dbReference type="GO" id="GO:0016887">
    <property type="term" value="F:ATP hydrolysis activity"/>
    <property type="evidence" value="ECO:0007669"/>
    <property type="project" value="InterPro"/>
</dbReference>
<dbReference type="InterPro" id="IPR011704">
    <property type="entry name" value="ATPase_dyneun-rel_AAA"/>
</dbReference>
<dbReference type="CDD" id="cd00009">
    <property type="entry name" value="AAA"/>
    <property type="match status" value="1"/>
</dbReference>
<dbReference type="AlphaFoldDB" id="A0A1G8DD90"/>
<dbReference type="InterPro" id="IPR027417">
    <property type="entry name" value="P-loop_NTPase"/>
</dbReference>
<protein>
    <submittedName>
        <fullName evidence="2">MoxR-like ATPase</fullName>
    </submittedName>
</protein>
<dbReference type="RefSeq" id="WP_089838616.1">
    <property type="nucleotide sequence ID" value="NZ_FNBN01000014.1"/>
</dbReference>
<dbReference type="STRING" id="104663.SAMN04488121_11476"/>
<dbReference type="InterPro" id="IPR050764">
    <property type="entry name" value="CbbQ/NirQ/NorQ/GpvN"/>
</dbReference>
<dbReference type="InterPro" id="IPR003593">
    <property type="entry name" value="AAA+_ATPase"/>
</dbReference>
<name>A0A1G8DD90_CHIFI</name>
<dbReference type="PANTHER" id="PTHR42759:SF1">
    <property type="entry name" value="MAGNESIUM-CHELATASE SUBUNIT CHLD"/>
    <property type="match status" value="1"/>
</dbReference>
<dbReference type="Proteomes" id="UP000199045">
    <property type="component" value="Unassembled WGS sequence"/>
</dbReference>
<evidence type="ECO:0000313" key="3">
    <source>
        <dbReference type="Proteomes" id="UP000199045"/>
    </source>
</evidence>
<dbReference type="Gene3D" id="3.40.50.300">
    <property type="entry name" value="P-loop containing nucleotide triphosphate hydrolases"/>
    <property type="match status" value="1"/>
</dbReference>
<dbReference type="GO" id="GO:0005524">
    <property type="term" value="F:ATP binding"/>
    <property type="evidence" value="ECO:0007669"/>
    <property type="project" value="InterPro"/>
</dbReference>
<dbReference type="SMART" id="SM00382">
    <property type="entry name" value="AAA"/>
    <property type="match status" value="1"/>
</dbReference>
<reference evidence="2 3" key="1">
    <citation type="submission" date="2016-10" db="EMBL/GenBank/DDBJ databases">
        <authorList>
            <person name="de Groot N.N."/>
        </authorList>
    </citation>
    <scope>NUCLEOTIDE SEQUENCE [LARGE SCALE GENOMIC DNA]</scope>
    <source>
        <strain evidence="2 3">DSM 527</strain>
    </source>
</reference>
<organism evidence="2 3">
    <name type="scientific">Chitinophaga filiformis</name>
    <name type="common">Myxococcus filiformis</name>
    <name type="synonym">Flexibacter filiformis</name>
    <dbReference type="NCBI Taxonomy" id="104663"/>
    <lineage>
        <taxon>Bacteria</taxon>
        <taxon>Pseudomonadati</taxon>
        <taxon>Bacteroidota</taxon>
        <taxon>Chitinophagia</taxon>
        <taxon>Chitinophagales</taxon>
        <taxon>Chitinophagaceae</taxon>
        <taxon>Chitinophaga</taxon>
    </lineage>
</organism>
<accession>A0A1G8DD90</accession>
<evidence type="ECO:0000313" key="2">
    <source>
        <dbReference type="EMBL" id="SDH55645.1"/>
    </source>
</evidence>
<feature type="domain" description="AAA+ ATPase" evidence="1">
    <location>
        <begin position="45"/>
        <end position="212"/>
    </location>
</feature>
<dbReference type="SUPFAM" id="SSF52540">
    <property type="entry name" value="P-loop containing nucleoside triphosphate hydrolases"/>
    <property type="match status" value="1"/>
</dbReference>
<dbReference type="EMBL" id="FNBN01000014">
    <property type="protein sequence ID" value="SDH55645.1"/>
    <property type="molecule type" value="Genomic_DNA"/>
</dbReference>
<proteinExistence type="predicted"/>
<dbReference type="Pfam" id="PF07728">
    <property type="entry name" value="AAA_5"/>
    <property type="match status" value="1"/>
</dbReference>
<sequence>MAHPSYLSKHLNRTTAVQKGDGKETIFPYFADEELCKAVNLALLLERPLLLMGEPGCGKSLLAKAIAYEWYEGELYNQQKYFEWNVKSTSKAREGLYEYDHLLRLRDANFKNKNTNMRNKDRYRSWGPMAEAMRHSEDDRKAVLLIDEIDKADIDFSNDLLNELERNSFYIPETGESPSFEHKPFIVITSNGEKDLSDAFLRRCVFHYIDMFSAQKLETPETKEWLERILKARFYQTQEETDSLIEKAVMTFITLRKGMNTEASLYRKAINTSEFIDWFSVLKECSDPGTGPATLADDAALQDWLNDKVNDNNQVPVPFGNVLFKTTTALFNFKTMEQPLSTEAQIPL</sequence>